<dbReference type="SUPFAM" id="SSF52047">
    <property type="entry name" value="RNI-like"/>
    <property type="match status" value="2"/>
</dbReference>
<dbReference type="InterPro" id="IPR001611">
    <property type="entry name" value="Leu-rich_rpt"/>
</dbReference>
<dbReference type="PANTHER" id="PTHR24113:SF15">
    <property type="entry name" value="NACHT DOMAIN-CONTAINING PROTEIN"/>
    <property type="match status" value="1"/>
</dbReference>
<sequence length="634" mass="67817">MQLSEDQLAAIRVRLEDDGPRLDLAQRLRERGDPRGEFIELQCAAARSDDDHDARDELTARADALFAAHEDEWHHELGLRLGEATWARGFVDAVSLAPGRVAAIGERLARGAPVRALHLRGLEKDAEALASVLRDPLLSVVTALDLCADRNDVGPAGARALARATHLTQLRELRLRDNEIFEAGGHDLARATHFSGLTKLDLRSCQVGTDGVRALAAATHLAGLRELWLGGSFFDNNSNPCRDAGVFALAAASHLKGLVTLDLQWSEVRLPGARALAAAPQFADLRELWLGASHLGPLGAKAVAIGLPNLTLLDLYDNGIGAKGLRALVRRLKHLRTLDLSHNDIGIDGVKAIADAESLAGLRQLWLAYNNLGDEGATELSLADQLTQLRLLDLRNTGIGPSGVEDLLEEAWLSRLECLLLDANRLGNTAAKALAKATHMTRLKELRLRGTGFGPEGARHLASAPHLAGLRELLVDSNPIGDEGVAALLSAPWPRLRLLVLGAGGITDEGVRLLAGAPLLAGLAGLDINRNKIGDAGMRALAAGRLDALTELWCAGHALSAAGVAALAAAPHLRRLARLHLDSPRLSSEELRPLVRAPWLSSLHQLRCGARCYPEDFEPALSELHAVAPDLQII</sequence>
<gene>
    <name evidence="1" type="ORF">O0S08_14695</name>
</gene>
<name>A0ABY7HDQ0_9BACT</name>
<keyword evidence="2" id="KW-1185">Reference proteome</keyword>
<reference evidence="1" key="1">
    <citation type="submission" date="2022-11" db="EMBL/GenBank/DDBJ databases">
        <title>Minimal conservation of predation-associated metabolite biosynthetic gene clusters underscores biosynthetic potential of Myxococcota including descriptions for ten novel species: Archangium lansinium sp. nov., Myxococcus landrumus sp. nov., Nannocystis bai.</title>
        <authorList>
            <person name="Ahearne A."/>
            <person name="Stevens C."/>
            <person name="Dowd S."/>
        </authorList>
    </citation>
    <scope>NUCLEOTIDE SEQUENCE</scope>
    <source>
        <strain evidence="1">Fl3</strain>
    </source>
</reference>
<evidence type="ECO:0000313" key="2">
    <source>
        <dbReference type="Proteomes" id="UP001164459"/>
    </source>
</evidence>
<evidence type="ECO:0000313" key="1">
    <source>
        <dbReference type="EMBL" id="WAS97393.1"/>
    </source>
</evidence>
<proteinExistence type="predicted"/>
<evidence type="ECO:0008006" key="3">
    <source>
        <dbReference type="Google" id="ProtNLM"/>
    </source>
</evidence>
<dbReference type="RefSeq" id="WP_269039760.1">
    <property type="nucleotide sequence ID" value="NZ_CP114040.1"/>
</dbReference>
<dbReference type="PANTHER" id="PTHR24113">
    <property type="entry name" value="RAN GTPASE-ACTIVATING PROTEIN 1"/>
    <property type="match status" value="1"/>
</dbReference>
<dbReference type="SMART" id="SM00368">
    <property type="entry name" value="LRR_RI"/>
    <property type="match status" value="10"/>
</dbReference>
<dbReference type="Proteomes" id="UP001164459">
    <property type="component" value="Chromosome"/>
</dbReference>
<dbReference type="Pfam" id="PF13516">
    <property type="entry name" value="LRR_6"/>
    <property type="match status" value="6"/>
</dbReference>
<dbReference type="Gene3D" id="3.80.10.10">
    <property type="entry name" value="Ribonuclease Inhibitor"/>
    <property type="match status" value="4"/>
</dbReference>
<protein>
    <recommendedName>
        <fullName evidence="3">Leucine Rich repeat-containing protein</fullName>
    </recommendedName>
</protein>
<dbReference type="EMBL" id="CP114040">
    <property type="protein sequence ID" value="WAS97393.1"/>
    <property type="molecule type" value="Genomic_DNA"/>
</dbReference>
<accession>A0ABY7HDQ0</accession>
<dbReference type="InterPro" id="IPR027038">
    <property type="entry name" value="RanGap"/>
</dbReference>
<organism evidence="1 2">
    <name type="scientific">Nannocystis punicea</name>
    <dbReference type="NCBI Taxonomy" id="2995304"/>
    <lineage>
        <taxon>Bacteria</taxon>
        <taxon>Pseudomonadati</taxon>
        <taxon>Myxococcota</taxon>
        <taxon>Polyangia</taxon>
        <taxon>Nannocystales</taxon>
        <taxon>Nannocystaceae</taxon>
        <taxon>Nannocystis</taxon>
    </lineage>
</organism>
<dbReference type="InterPro" id="IPR032675">
    <property type="entry name" value="LRR_dom_sf"/>
</dbReference>